<reference evidence="3 4" key="1">
    <citation type="submission" date="2023-03" db="EMBL/GenBank/DDBJ databases">
        <title>Isolation and description of six Streptomyces strains from soil environments, able to metabolize different microbial glucans.</title>
        <authorList>
            <person name="Widen T."/>
            <person name="Larsbrink J."/>
        </authorList>
    </citation>
    <scope>NUCLEOTIDE SEQUENCE [LARGE SCALE GENOMIC DNA]</scope>
    <source>
        <strain evidence="3 4">Mut1</strain>
    </source>
</reference>
<accession>A0ABY9HFR8</accession>
<dbReference type="EMBL" id="CP120997">
    <property type="protein sequence ID" value="WLQ32922.1"/>
    <property type="molecule type" value="Genomic_DNA"/>
</dbReference>
<evidence type="ECO:0000313" key="3">
    <source>
        <dbReference type="EMBL" id="WLQ32922.1"/>
    </source>
</evidence>
<organism evidence="3 4">
    <name type="scientific">Streptomyces castrisilvae</name>
    <dbReference type="NCBI Taxonomy" id="3033811"/>
    <lineage>
        <taxon>Bacteria</taxon>
        <taxon>Bacillati</taxon>
        <taxon>Actinomycetota</taxon>
        <taxon>Actinomycetes</taxon>
        <taxon>Kitasatosporales</taxon>
        <taxon>Streptomycetaceae</taxon>
        <taxon>Streptomyces</taxon>
    </lineage>
</organism>
<feature type="compositionally biased region" description="Basic residues" evidence="2">
    <location>
        <begin position="446"/>
        <end position="455"/>
    </location>
</feature>
<dbReference type="Proteomes" id="UP001239522">
    <property type="component" value="Chromosome"/>
</dbReference>
<gene>
    <name evidence="3" type="ORF">P8A18_05410</name>
</gene>
<evidence type="ECO:0000256" key="2">
    <source>
        <dbReference type="SAM" id="MobiDB-lite"/>
    </source>
</evidence>
<evidence type="ECO:0000256" key="1">
    <source>
        <dbReference type="SAM" id="Coils"/>
    </source>
</evidence>
<evidence type="ECO:0000313" key="4">
    <source>
        <dbReference type="Proteomes" id="UP001239522"/>
    </source>
</evidence>
<sequence>MSGRKRIQVDEAEWYRIQRKAQQLKNVQRKIPKLIDEVRRQTGEDLDRVFSRVEERQQRHEEVVQGLSEQTRQLEADTARRLREQTTEVRGALAASAGQIREETRQRLAEQQQRVRQAIADERAERRAETARLSAEIGVLSQDRAQAGRAVKPWLADARSVASEIADAGLHERYAPGELDRLTGRLTTAEQNAAEGRFDAALAVAQETYHSLSELRADTEQRELERCTAQMAAIDALATVAGEIEDGREQPVDGPDGTVLPGYVVDVDYWSEGEWDRLRTEAADILARARDDGTGTDELLLLRDREAPRLEEELGETVEQATMRHLASQLRVNLADTVAQTLSRIAFYDFVDGEYQDADPRGTYYAKLRHENGNELVLDISQAAPDSGEQVVRVLSYDYDVTAEEELRNRAEAVRLALADDGRAVPAAPESEPGAPDPRFLDIEAHRRRGQQRAGRRQDQAGGRGSGA</sequence>
<protein>
    <submittedName>
        <fullName evidence="3">Uncharacterized protein</fullName>
    </submittedName>
</protein>
<proteinExistence type="predicted"/>
<keyword evidence="4" id="KW-1185">Reference proteome</keyword>
<dbReference type="RefSeq" id="WP_306052208.1">
    <property type="nucleotide sequence ID" value="NZ_CP120997.1"/>
</dbReference>
<name>A0ABY9HFR8_9ACTN</name>
<keyword evidence="1" id="KW-0175">Coiled coil</keyword>
<feature type="coiled-coil region" evidence="1">
    <location>
        <begin position="17"/>
        <end position="77"/>
    </location>
</feature>
<feature type="region of interest" description="Disordered" evidence="2">
    <location>
        <begin position="423"/>
        <end position="468"/>
    </location>
</feature>